<feature type="transmembrane region" description="Helical" evidence="2">
    <location>
        <begin position="353"/>
        <end position="374"/>
    </location>
</feature>
<keyword evidence="2" id="KW-0812">Transmembrane</keyword>
<sequence length="600" mass="67797">MSLISSTFCAIVFVAALFPSANLEIIEEHVEPSGTSSPKSLISLYFPVRIDSHPVVLPLKPHISASEQLQTFCDLHNVHSKDCAMQLRDSFSQYVDLTRWCRPNRFTSVPFPAVLQLQNNALLQYEWKSNDWNAATIELCKYMESEQNEKKEFVSDCVSVFGKVFLSTAETVRQLEICQQKRRNDILDESIHFTPINIDLGPEEAIEEEADSENNEEDVLDESIQFVQIRYPEESKAFPVKAIEGANKIDDKASKEPTAEIGSDIHFVPILYPEEVYDTRTIEEEISTVLDAEHLDESIVFQPIVFPRDSSLDSTIDFIPIPSHQSYDHESNVSYSTKSRLLNWRIAQRIRSMLSFLPVLAVACVISYFIWGHVKTSRDLSKKASASIQAGSLAKAWNWIKTAVSRNEAKTQIGKTPNLPNIEEPVSTHLRQDLFPILQRCASTGIIEQSHMHGMPQRPLQFSVAAYTLSLGRDNPRLPSRRALQSRWISQLPTAPVDISALDTAVRTLPLQKAYSLLRLQRIWKSKRISAGGHRQRSHSFSVMEQQSKASSKVDKSDTTGRTEHSSIIQRQNWSRRQSCLSQLAGQDRSLDGNRLSSAA</sequence>
<feature type="chain" id="PRO_5001529515" evidence="3">
    <location>
        <begin position="24"/>
        <end position="600"/>
    </location>
</feature>
<evidence type="ECO:0000256" key="1">
    <source>
        <dbReference type="SAM" id="MobiDB-lite"/>
    </source>
</evidence>
<organism evidence="4 5">
    <name type="scientific">Albugo candida</name>
    <dbReference type="NCBI Taxonomy" id="65357"/>
    <lineage>
        <taxon>Eukaryota</taxon>
        <taxon>Sar</taxon>
        <taxon>Stramenopiles</taxon>
        <taxon>Oomycota</taxon>
        <taxon>Peronosporomycetes</taxon>
        <taxon>Albuginales</taxon>
        <taxon>Albuginaceae</taxon>
        <taxon>Albugo</taxon>
    </lineage>
</organism>
<proteinExistence type="predicted"/>
<dbReference type="EMBL" id="CAIX01000034">
    <property type="protein sequence ID" value="CCI42462.1"/>
    <property type="molecule type" value="Genomic_DNA"/>
</dbReference>
<feature type="region of interest" description="Disordered" evidence="1">
    <location>
        <begin position="529"/>
        <end position="574"/>
    </location>
</feature>
<keyword evidence="3" id="KW-0732">Signal</keyword>
<feature type="compositionally biased region" description="Basic residues" evidence="1">
    <location>
        <begin position="529"/>
        <end position="538"/>
    </location>
</feature>
<keyword evidence="2" id="KW-0472">Membrane</keyword>
<dbReference type="InParanoid" id="A0A024G827"/>
<evidence type="ECO:0000256" key="2">
    <source>
        <dbReference type="SAM" id="Phobius"/>
    </source>
</evidence>
<keyword evidence="2" id="KW-1133">Transmembrane helix</keyword>
<feature type="compositionally biased region" description="Polar residues" evidence="1">
    <location>
        <begin position="539"/>
        <end position="551"/>
    </location>
</feature>
<keyword evidence="5" id="KW-1185">Reference proteome</keyword>
<dbReference type="AlphaFoldDB" id="A0A024G827"/>
<evidence type="ECO:0000256" key="3">
    <source>
        <dbReference type="SAM" id="SignalP"/>
    </source>
</evidence>
<feature type="compositionally biased region" description="Basic and acidic residues" evidence="1">
    <location>
        <begin position="552"/>
        <end position="565"/>
    </location>
</feature>
<gene>
    <name evidence="4" type="ORF">BN9_032460</name>
</gene>
<dbReference type="Proteomes" id="UP000053237">
    <property type="component" value="Unassembled WGS sequence"/>
</dbReference>
<name>A0A024G827_9STRA</name>
<reference evidence="4 5" key="1">
    <citation type="submission" date="2012-05" db="EMBL/GenBank/DDBJ databases">
        <title>Recombination and specialization in a pathogen metapopulation.</title>
        <authorList>
            <person name="Gardiner A."/>
            <person name="Kemen E."/>
            <person name="Schultz-Larsen T."/>
            <person name="MacLean D."/>
            <person name="Van Oosterhout C."/>
            <person name="Jones J.D.G."/>
        </authorList>
    </citation>
    <scope>NUCLEOTIDE SEQUENCE [LARGE SCALE GENOMIC DNA]</scope>
    <source>
        <strain evidence="4 5">Ac Nc2</strain>
    </source>
</reference>
<evidence type="ECO:0000313" key="5">
    <source>
        <dbReference type="Proteomes" id="UP000053237"/>
    </source>
</evidence>
<protein>
    <submittedName>
        <fullName evidence="4">Uncharacterized protein</fullName>
    </submittedName>
</protein>
<evidence type="ECO:0000313" key="4">
    <source>
        <dbReference type="EMBL" id="CCI42462.1"/>
    </source>
</evidence>
<accession>A0A024G827</accession>
<feature type="signal peptide" evidence="3">
    <location>
        <begin position="1"/>
        <end position="23"/>
    </location>
</feature>
<comment type="caution">
    <text evidence="4">The sequence shown here is derived from an EMBL/GenBank/DDBJ whole genome shotgun (WGS) entry which is preliminary data.</text>
</comment>